<comment type="pathway">
    <text evidence="3 4">Cofactor biosynthesis; coenzyme A biosynthesis; CoA from (R)-pantothenate: step 2/5.</text>
</comment>
<keyword evidence="2 3" id="KW-0456">Lyase</keyword>
<comment type="similarity">
    <text evidence="3 4">In the N-terminal section; belongs to the HFCD (homo-oligomeric flavin containing Cys decarboxylase) superfamily.</text>
</comment>
<accession>A0ABT0XG89</accession>
<feature type="binding site" evidence="3">
    <location>
        <position position="279"/>
    </location>
    <ligand>
        <name>CTP</name>
        <dbReference type="ChEBI" id="CHEBI:37563"/>
    </ligand>
</feature>
<dbReference type="PANTHER" id="PTHR14359:SF6">
    <property type="entry name" value="PHOSPHOPANTOTHENOYLCYSTEINE DECARBOXYLASE"/>
    <property type="match status" value="1"/>
</dbReference>
<protein>
    <recommendedName>
        <fullName evidence="3">Coenzyme A biosynthesis bifunctional protein CoaBC</fullName>
    </recommendedName>
    <alternativeName>
        <fullName evidence="3">DNA/pantothenate metabolism flavoprotein</fullName>
    </alternativeName>
    <alternativeName>
        <fullName evidence="3">Phosphopantothenoylcysteine synthetase/decarboxylase</fullName>
        <shortName evidence="3">PPCS-PPCDC</shortName>
    </alternativeName>
    <domain>
        <recommendedName>
            <fullName evidence="3">Phosphopantothenoylcysteine decarboxylase</fullName>
            <shortName evidence="3">PPC decarboxylase</shortName>
            <shortName evidence="3">PPC-DC</shortName>
            <ecNumber evidence="3">4.1.1.36</ecNumber>
        </recommendedName>
        <alternativeName>
            <fullName evidence="3">CoaC</fullName>
        </alternativeName>
    </domain>
    <domain>
        <recommendedName>
            <fullName evidence="3">Phosphopantothenate--cysteine ligase</fullName>
            <ecNumber evidence="3">6.3.2.5</ecNumber>
        </recommendedName>
        <alternativeName>
            <fullName evidence="3">CoaB</fullName>
        </alternativeName>
        <alternativeName>
            <fullName evidence="3">Phosphopantothenoylcysteine synthetase</fullName>
            <shortName evidence="3">PPC synthetase</shortName>
            <shortName evidence="3">PPC-S</shortName>
        </alternativeName>
    </domain>
</protein>
<name>A0ABT0XG89_9BACI</name>
<evidence type="ECO:0000259" key="6">
    <source>
        <dbReference type="Pfam" id="PF04127"/>
    </source>
</evidence>
<feature type="region of interest" description="Phosphopantothenate--cysteine ligase" evidence="3">
    <location>
        <begin position="191"/>
        <end position="406"/>
    </location>
</feature>
<evidence type="ECO:0000313" key="8">
    <source>
        <dbReference type="Proteomes" id="UP001203665"/>
    </source>
</evidence>
<feature type="domain" description="Flavoprotein" evidence="5">
    <location>
        <begin position="5"/>
        <end position="175"/>
    </location>
</feature>
<dbReference type="SUPFAM" id="SSF52507">
    <property type="entry name" value="Homo-oligomeric flavin-containing Cys decarboxylases, HFCD"/>
    <property type="match status" value="1"/>
</dbReference>
<dbReference type="NCBIfam" id="TIGR00521">
    <property type="entry name" value="coaBC_dfp"/>
    <property type="match status" value="1"/>
</dbReference>
<dbReference type="Gene3D" id="3.40.50.1950">
    <property type="entry name" value="Flavin prenyltransferase-like"/>
    <property type="match status" value="1"/>
</dbReference>
<evidence type="ECO:0000256" key="3">
    <source>
        <dbReference type="HAMAP-Rule" id="MF_02225"/>
    </source>
</evidence>
<keyword evidence="3 4" id="KW-0288">FMN</keyword>
<comment type="cofactor">
    <cofactor evidence="3">
        <name>Mg(2+)</name>
        <dbReference type="ChEBI" id="CHEBI:18420"/>
    </cofactor>
</comment>
<feature type="domain" description="DNA/pantothenate metabolism flavoprotein C-terminal" evidence="6">
    <location>
        <begin position="187"/>
        <end position="396"/>
    </location>
</feature>
<organism evidence="7 8">
    <name type="scientific">Alkalicoccobacillus plakortidis</name>
    <dbReference type="NCBI Taxonomy" id="444060"/>
    <lineage>
        <taxon>Bacteria</taxon>
        <taxon>Bacillati</taxon>
        <taxon>Bacillota</taxon>
        <taxon>Bacilli</taxon>
        <taxon>Bacillales</taxon>
        <taxon>Bacillaceae</taxon>
        <taxon>Alkalicoccobacillus</taxon>
    </lineage>
</organism>
<dbReference type="RefSeq" id="WP_251604862.1">
    <property type="nucleotide sequence ID" value="NZ_JAMQJY010000001.1"/>
</dbReference>
<comment type="caution">
    <text evidence="7">The sequence shown here is derived from an EMBL/GenBank/DDBJ whole genome shotgun (WGS) entry which is preliminary data.</text>
</comment>
<feature type="region of interest" description="Phosphopantothenoylcysteine decarboxylase" evidence="3">
    <location>
        <begin position="1"/>
        <end position="190"/>
    </location>
</feature>
<dbReference type="Proteomes" id="UP001203665">
    <property type="component" value="Unassembled WGS sequence"/>
</dbReference>
<evidence type="ECO:0000256" key="2">
    <source>
        <dbReference type="ARBA" id="ARBA00023239"/>
    </source>
</evidence>
<dbReference type="HAMAP" id="MF_02225">
    <property type="entry name" value="CoaBC"/>
    <property type="match status" value="1"/>
</dbReference>
<feature type="binding site" evidence="3">
    <location>
        <position position="289"/>
    </location>
    <ligand>
        <name>CTP</name>
        <dbReference type="ChEBI" id="CHEBI:37563"/>
    </ligand>
</feature>
<feature type="binding site" evidence="3">
    <location>
        <position position="342"/>
    </location>
    <ligand>
        <name>CTP</name>
        <dbReference type="ChEBI" id="CHEBI:37563"/>
    </ligand>
</feature>
<dbReference type="GO" id="GO:0004633">
    <property type="term" value="F:phosphopantothenoylcysteine decarboxylase activity"/>
    <property type="evidence" value="ECO:0007669"/>
    <property type="project" value="UniProtKB-EC"/>
</dbReference>
<comment type="catalytic activity">
    <reaction evidence="3 4">
        <text>(R)-4'-phosphopantothenate + L-cysteine + CTP = N-[(R)-4-phosphopantothenoyl]-L-cysteine + CMP + diphosphate + H(+)</text>
        <dbReference type="Rhea" id="RHEA:19397"/>
        <dbReference type="ChEBI" id="CHEBI:10986"/>
        <dbReference type="ChEBI" id="CHEBI:15378"/>
        <dbReference type="ChEBI" id="CHEBI:33019"/>
        <dbReference type="ChEBI" id="CHEBI:35235"/>
        <dbReference type="ChEBI" id="CHEBI:37563"/>
        <dbReference type="ChEBI" id="CHEBI:59458"/>
        <dbReference type="ChEBI" id="CHEBI:60377"/>
        <dbReference type="EC" id="6.3.2.5"/>
    </reaction>
</comment>
<proteinExistence type="inferred from homology"/>
<keyword evidence="1 3" id="KW-0210">Decarboxylase</keyword>
<dbReference type="InterPro" id="IPR005252">
    <property type="entry name" value="CoaBC"/>
</dbReference>
<evidence type="ECO:0000313" key="7">
    <source>
        <dbReference type="EMBL" id="MCM2674790.1"/>
    </source>
</evidence>
<gene>
    <name evidence="3 7" type="primary">coaBC</name>
    <name evidence="7" type="ORF">NDM98_04215</name>
</gene>
<feature type="binding site" evidence="3">
    <location>
        <position position="338"/>
    </location>
    <ligand>
        <name>CTP</name>
        <dbReference type="ChEBI" id="CHEBI:37563"/>
    </ligand>
</feature>
<evidence type="ECO:0000259" key="5">
    <source>
        <dbReference type="Pfam" id="PF02441"/>
    </source>
</evidence>
<dbReference type="SUPFAM" id="SSF102645">
    <property type="entry name" value="CoaB-like"/>
    <property type="match status" value="1"/>
</dbReference>
<keyword evidence="3" id="KW-0511">Multifunctional enzyme</keyword>
<dbReference type="InterPro" id="IPR003382">
    <property type="entry name" value="Flavoprotein"/>
</dbReference>
<dbReference type="EC" id="4.1.1.36" evidence="3"/>
<keyword evidence="8" id="KW-1185">Reference proteome</keyword>
<dbReference type="InterPro" id="IPR036551">
    <property type="entry name" value="Flavin_trans-like"/>
</dbReference>
<dbReference type="PANTHER" id="PTHR14359">
    <property type="entry name" value="HOMO-OLIGOMERIC FLAVIN CONTAINING CYS DECARBOXYLASE FAMILY"/>
    <property type="match status" value="1"/>
</dbReference>
<dbReference type="InterPro" id="IPR007085">
    <property type="entry name" value="DNA/pantothenate-metab_flavo_C"/>
</dbReference>
<comment type="cofactor">
    <cofactor evidence="3">
        <name>FMN</name>
        <dbReference type="ChEBI" id="CHEBI:58210"/>
    </cofactor>
    <text evidence="3">Binds 1 FMN per subunit.</text>
</comment>
<keyword evidence="3 4" id="KW-0285">Flavoprotein</keyword>
<dbReference type="Gene3D" id="3.40.50.10300">
    <property type="entry name" value="CoaB-like"/>
    <property type="match status" value="1"/>
</dbReference>
<sequence length="406" mass="44214">MLEGKKILLGVTGGIASYKACDLTSKLVQAGAEVKVMMTKSAQEFVQPLTFQALSRNPVYVDTFTEPNPEKIAHIDLADWADICLIAPATANVMAKLANGLADDMVTTTVLATLAPVYIAPTMNINMYNHPAVQENMQKLDTFGYQLLDSTAGYLACGWIGKGRMAEPVDIINVLQARFAQKEPFWSGKKVLITVGPTREPIDPVRYFSNYSSGKMGFALAEAAVEKGAEVVLVTGPTHLEPPAGVTIKQVNSAEEMFQQVTEQFQSAEVTIKAAAVADYHPTITYSQKHKKKQDQWMVELEPTKDILMKLGSTKTADQLLIGFAAESERVAEYAKGKLKKKNLDLIVANDISAEGAGFDGDTNIISIFDRKGGEQSFPLASKKQAANHILETIKSFALEHPANDR</sequence>
<evidence type="ECO:0000256" key="1">
    <source>
        <dbReference type="ARBA" id="ARBA00022793"/>
    </source>
</evidence>
<comment type="caution">
    <text evidence="3">Lacks conserved residue(s) required for the propagation of feature annotation.</text>
</comment>
<comment type="function">
    <text evidence="4">Catalyzes two steps in the biosynthesis of coenzyme A. In the first step cysteine is conjugated to 4'-phosphopantothenate to form 4-phosphopantothenoylcysteine, in the latter compound is decarboxylated to form 4'-phosphopantotheine.</text>
</comment>
<dbReference type="EMBL" id="JAMQJY010000001">
    <property type="protein sequence ID" value="MCM2674790.1"/>
    <property type="molecule type" value="Genomic_DNA"/>
</dbReference>
<dbReference type="InterPro" id="IPR035929">
    <property type="entry name" value="CoaB-like_sf"/>
</dbReference>
<keyword evidence="3 4" id="KW-0436">Ligase</keyword>
<evidence type="ECO:0000256" key="4">
    <source>
        <dbReference type="RuleBase" id="RU364078"/>
    </source>
</evidence>
<comment type="similarity">
    <text evidence="3 4">In the C-terminal section; belongs to the PPC synthetase family.</text>
</comment>
<keyword evidence="3" id="KW-0460">Magnesium</keyword>
<dbReference type="Pfam" id="PF04127">
    <property type="entry name" value="DFP"/>
    <property type="match status" value="1"/>
</dbReference>
<keyword evidence="3" id="KW-0479">Metal-binding</keyword>
<reference evidence="7" key="1">
    <citation type="submission" date="2022-06" db="EMBL/GenBank/DDBJ databases">
        <title>Alkalicoccobacillus porphyridii sp. nov., isolated from a marine red alga, Porphyridium purpureum and reclassification of Shouchella plakortidis and Shouchella gibsonii as Alkalicoccobacillus plakortidis comb. nov. and Alkalicoccobacillus gibsonii comb. nov.</title>
        <authorList>
            <person name="Kim K.H."/>
            <person name="Lee J.K."/>
            <person name="Han D.M."/>
            <person name="Baek J.H."/>
            <person name="Jeon C.O."/>
        </authorList>
    </citation>
    <scope>NUCLEOTIDE SEQUENCE</scope>
    <source>
        <strain evidence="7">DSM 19153</strain>
    </source>
</reference>
<dbReference type="Pfam" id="PF02441">
    <property type="entry name" value="Flavoprotein"/>
    <property type="match status" value="1"/>
</dbReference>
<comment type="pathway">
    <text evidence="3 4">Cofactor biosynthesis; coenzyme A biosynthesis; CoA from (R)-pantothenate: step 3/5.</text>
</comment>
<dbReference type="GO" id="GO:0004632">
    <property type="term" value="F:phosphopantothenate--cysteine ligase activity"/>
    <property type="evidence" value="ECO:0007669"/>
    <property type="project" value="UniProtKB-EC"/>
</dbReference>
<comment type="catalytic activity">
    <reaction evidence="3 4">
        <text>N-[(R)-4-phosphopantothenoyl]-L-cysteine + H(+) = (R)-4'-phosphopantetheine + CO2</text>
        <dbReference type="Rhea" id="RHEA:16793"/>
        <dbReference type="ChEBI" id="CHEBI:15378"/>
        <dbReference type="ChEBI" id="CHEBI:16526"/>
        <dbReference type="ChEBI" id="CHEBI:59458"/>
        <dbReference type="ChEBI" id="CHEBI:61723"/>
        <dbReference type="EC" id="4.1.1.36"/>
    </reaction>
</comment>
<feature type="active site" description="Proton donor" evidence="3">
    <location>
        <position position="157"/>
    </location>
</feature>
<comment type="function">
    <text evidence="3">Catalyzes two sequential steps in the biosynthesis of coenzyme A. In the first step cysteine is conjugated to 4'-phosphopantothenate to form 4-phosphopantothenoylcysteine. In the second step the latter compound is decarboxylated to form 4'-phosphopantotheine.</text>
</comment>
<feature type="binding site" evidence="3">
    <location>
        <position position="324"/>
    </location>
    <ligand>
        <name>CTP</name>
        <dbReference type="ChEBI" id="CHEBI:37563"/>
    </ligand>
</feature>
<dbReference type="EC" id="6.3.2.5" evidence="3"/>